<dbReference type="Pfam" id="PF19700">
    <property type="entry name" value="DUF6198"/>
    <property type="match status" value="1"/>
</dbReference>
<proteinExistence type="predicted"/>
<comment type="caution">
    <text evidence="2">The sequence shown here is derived from an EMBL/GenBank/DDBJ whole genome shotgun (WGS) entry which is preliminary data.</text>
</comment>
<protein>
    <submittedName>
        <fullName evidence="2">Uncharacterized protein</fullName>
    </submittedName>
</protein>
<sequence>MTVIAGILSFIFWGKLNGVREGAIIAALLVGFIARLFGKHLEFMRKFIIDDIEECVEEALN</sequence>
<dbReference type="EMBL" id="JBBNFW010000177">
    <property type="protein sequence ID" value="MEQ2413731.1"/>
    <property type="molecule type" value="Genomic_DNA"/>
</dbReference>
<reference evidence="2 3" key="1">
    <citation type="submission" date="2024-04" db="EMBL/GenBank/DDBJ databases">
        <title>Human intestinal bacterial collection.</title>
        <authorList>
            <person name="Pauvert C."/>
            <person name="Hitch T.C.A."/>
            <person name="Clavel T."/>
        </authorList>
    </citation>
    <scope>NUCLEOTIDE SEQUENCE [LARGE SCALE GENOMIC DNA]</scope>
    <source>
        <strain evidence="2 3">CLA-AA-H161</strain>
    </source>
</reference>
<dbReference type="Proteomes" id="UP001470752">
    <property type="component" value="Unassembled WGS sequence"/>
</dbReference>
<dbReference type="RefSeq" id="WP_021925791.1">
    <property type="nucleotide sequence ID" value="NZ_JBBNFW010000177.1"/>
</dbReference>
<organism evidence="2 3">
    <name type="scientific">Blautia acetigignens</name>
    <dbReference type="NCBI Taxonomy" id="2981783"/>
    <lineage>
        <taxon>Bacteria</taxon>
        <taxon>Bacillati</taxon>
        <taxon>Bacillota</taxon>
        <taxon>Clostridia</taxon>
        <taxon>Lachnospirales</taxon>
        <taxon>Lachnospiraceae</taxon>
        <taxon>Blautia</taxon>
    </lineage>
</organism>
<keyword evidence="3" id="KW-1185">Reference proteome</keyword>
<evidence type="ECO:0000313" key="3">
    <source>
        <dbReference type="Proteomes" id="UP001470752"/>
    </source>
</evidence>
<name>A0ABV1CMV4_9FIRM</name>
<feature type="transmembrane region" description="Helical" evidence="1">
    <location>
        <begin position="22"/>
        <end position="38"/>
    </location>
</feature>
<accession>A0ABV1CMV4</accession>
<gene>
    <name evidence="2" type="ORF">AAAX94_11990</name>
</gene>
<dbReference type="InterPro" id="IPR038750">
    <property type="entry name" value="YczE/YyaS-like"/>
</dbReference>
<keyword evidence="1" id="KW-1133">Transmembrane helix</keyword>
<keyword evidence="1" id="KW-0472">Membrane</keyword>
<evidence type="ECO:0000256" key="1">
    <source>
        <dbReference type="SAM" id="Phobius"/>
    </source>
</evidence>
<keyword evidence="1" id="KW-0812">Transmembrane</keyword>
<evidence type="ECO:0000313" key="2">
    <source>
        <dbReference type="EMBL" id="MEQ2413731.1"/>
    </source>
</evidence>